<feature type="compositionally biased region" description="Polar residues" evidence="1">
    <location>
        <begin position="55"/>
        <end position="68"/>
    </location>
</feature>
<evidence type="ECO:0000313" key="2">
    <source>
        <dbReference type="EMBL" id="GMN43170.1"/>
    </source>
</evidence>
<comment type="caution">
    <text evidence="2">The sequence shown here is derived from an EMBL/GenBank/DDBJ whole genome shotgun (WGS) entry which is preliminary data.</text>
</comment>
<accession>A0AA88A1L1</accession>
<feature type="region of interest" description="Disordered" evidence="1">
    <location>
        <begin position="49"/>
        <end position="68"/>
    </location>
</feature>
<organism evidence="2 3">
    <name type="scientific">Ficus carica</name>
    <name type="common">Common fig</name>
    <dbReference type="NCBI Taxonomy" id="3494"/>
    <lineage>
        <taxon>Eukaryota</taxon>
        <taxon>Viridiplantae</taxon>
        <taxon>Streptophyta</taxon>
        <taxon>Embryophyta</taxon>
        <taxon>Tracheophyta</taxon>
        <taxon>Spermatophyta</taxon>
        <taxon>Magnoliopsida</taxon>
        <taxon>eudicotyledons</taxon>
        <taxon>Gunneridae</taxon>
        <taxon>Pentapetalae</taxon>
        <taxon>rosids</taxon>
        <taxon>fabids</taxon>
        <taxon>Rosales</taxon>
        <taxon>Moraceae</taxon>
        <taxon>Ficeae</taxon>
        <taxon>Ficus</taxon>
    </lineage>
</organism>
<dbReference type="Proteomes" id="UP001187192">
    <property type="component" value="Unassembled WGS sequence"/>
</dbReference>
<feature type="compositionally biased region" description="Basic and acidic residues" evidence="1">
    <location>
        <begin position="126"/>
        <end position="142"/>
    </location>
</feature>
<protein>
    <submittedName>
        <fullName evidence="2">Uncharacterized protein</fullName>
    </submittedName>
</protein>
<dbReference type="EMBL" id="BTGU01000015">
    <property type="protein sequence ID" value="GMN43170.1"/>
    <property type="molecule type" value="Genomic_DNA"/>
</dbReference>
<name>A0AA88A1L1_FICCA</name>
<keyword evidence="3" id="KW-1185">Reference proteome</keyword>
<proteinExistence type="predicted"/>
<reference evidence="2" key="1">
    <citation type="submission" date="2023-07" db="EMBL/GenBank/DDBJ databases">
        <title>draft genome sequence of fig (Ficus carica).</title>
        <authorList>
            <person name="Takahashi T."/>
            <person name="Nishimura K."/>
        </authorList>
    </citation>
    <scope>NUCLEOTIDE SEQUENCE</scope>
</reference>
<dbReference type="AlphaFoldDB" id="A0AA88A1L1"/>
<sequence>MPAGGHSTGSFRRADQLPTSLVDVVKAAETTTMGADYDDFSRSSEIDGGLPAFHRQQSWRTKSEAGTTTPTAMRMESLGWFAVFSVAILPCRSSRSTRLRRRRSCYWRRTVTAARPSGDLGEDSDERERGGRERREKEEIEY</sequence>
<evidence type="ECO:0000256" key="1">
    <source>
        <dbReference type="SAM" id="MobiDB-lite"/>
    </source>
</evidence>
<feature type="region of interest" description="Disordered" evidence="1">
    <location>
        <begin position="115"/>
        <end position="142"/>
    </location>
</feature>
<gene>
    <name evidence="2" type="ORF">TIFTF001_012377</name>
</gene>
<evidence type="ECO:0000313" key="3">
    <source>
        <dbReference type="Proteomes" id="UP001187192"/>
    </source>
</evidence>